<dbReference type="OrthoDB" id="5365701at2759"/>
<dbReference type="Proteomes" id="UP000194236">
    <property type="component" value="Unassembled WGS sequence"/>
</dbReference>
<proteinExistence type="predicted"/>
<dbReference type="Pfam" id="PF00390">
    <property type="entry name" value="malic"/>
    <property type="match status" value="1"/>
</dbReference>
<name>A0A1Y3AVN7_EURMA</name>
<dbReference type="GO" id="GO:0004473">
    <property type="term" value="F:malate dehydrogenase (decarboxylating) (NADP+) activity"/>
    <property type="evidence" value="ECO:0007669"/>
    <property type="project" value="TreeGrafter"/>
</dbReference>
<dbReference type="GO" id="GO:0005739">
    <property type="term" value="C:mitochondrion"/>
    <property type="evidence" value="ECO:0007669"/>
    <property type="project" value="TreeGrafter"/>
</dbReference>
<feature type="non-terminal residue" evidence="2">
    <location>
        <position position="117"/>
    </location>
</feature>
<feature type="domain" description="Malic enzyme N-terminal" evidence="1">
    <location>
        <begin position="48"/>
        <end position="117"/>
    </location>
</feature>
<dbReference type="PANTHER" id="PTHR23406">
    <property type="entry name" value="MALIC ENZYME-RELATED"/>
    <property type="match status" value="1"/>
</dbReference>
<protein>
    <submittedName>
        <fullName evidence="2">Malic enzyme N terminal domain containing protein</fullName>
    </submittedName>
</protein>
<organism evidence="2 3">
    <name type="scientific">Euroglyphus maynei</name>
    <name type="common">Mayne's house dust mite</name>
    <dbReference type="NCBI Taxonomy" id="6958"/>
    <lineage>
        <taxon>Eukaryota</taxon>
        <taxon>Metazoa</taxon>
        <taxon>Ecdysozoa</taxon>
        <taxon>Arthropoda</taxon>
        <taxon>Chelicerata</taxon>
        <taxon>Arachnida</taxon>
        <taxon>Acari</taxon>
        <taxon>Acariformes</taxon>
        <taxon>Sarcoptiformes</taxon>
        <taxon>Astigmata</taxon>
        <taxon>Psoroptidia</taxon>
        <taxon>Analgoidea</taxon>
        <taxon>Pyroglyphidae</taxon>
        <taxon>Pyroglyphinae</taxon>
        <taxon>Euroglyphus</taxon>
    </lineage>
</organism>
<comment type="caution">
    <text evidence="2">The sequence shown here is derived from an EMBL/GenBank/DDBJ whole genome shotgun (WGS) entry which is preliminary data.</text>
</comment>
<dbReference type="SUPFAM" id="SSF53223">
    <property type="entry name" value="Aminoacid dehydrogenase-like, N-terminal domain"/>
    <property type="match status" value="1"/>
</dbReference>
<reference evidence="2 3" key="1">
    <citation type="submission" date="2017-03" db="EMBL/GenBank/DDBJ databases">
        <title>Genome Survey of Euroglyphus maynei.</title>
        <authorList>
            <person name="Arlian L.G."/>
            <person name="Morgan M.S."/>
            <person name="Rider S.D."/>
        </authorList>
    </citation>
    <scope>NUCLEOTIDE SEQUENCE [LARGE SCALE GENOMIC DNA]</scope>
    <source>
        <strain evidence="2">Arlian Lab</strain>
        <tissue evidence="2">Whole body</tissue>
    </source>
</reference>
<dbReference type="PANTHER" id="PTHR23406:SF90">
    <property type="entry name" value="MALIC ENZYME-RELATED"/>
    <property type="match status" value="1"/>
</dbReference>
<accession>A0A1Y3AVN7</accession>
<sequence length="117" mass="13615">MSIREVYKLKGLLPAAIRSQELQVQIVMDNLRAINSDLGKYMFLRDLQDHNKRLFYRVLQVHTRELMPIVYTPIVGLACQKYSLIFKRPRGMFITINDAGRIFEILGNCCEPEIKVS</sequence>
<dbReference type="InterPro" id="IPR046346">
    <property type="entry name" value="Aminoacid_DH-like_N_sf"/>
</dbReference>
<evidence type="ECO:0000313" key="3">
    <source>
        <dbReference type="Proteomes" id="UP000194236"/>
    </source>
</evidence>
<dbReference type="SMART" id="SM01274">
    <property type="entry name" value="malic"/>
    <property type="match status" value="1"/>
</dbReference>
<dbReference type="EMBL" id="MUJZ01055706">
    <property type="protein sequence ID" value="OTF72541.1"/>
    <property type="molecule type" value="Genomic_DNA"/>
</dbReference>
<dbReference type="InterPro" id="IPR012301">
    <property type="entry name" value="Malic_N_dom"/>
</dbReference>
<dbReference type="InterPro" id="IPR037062">
    <property type="entry name" value="Malic_N_dom_sf"/>
</dbReference>
<dbReference type="GO" id="GO:0006108">
    <property type="term" value="P:malate metabolic process"/>
    <property type="evidence" value="ECO:0007669"/>
    <property type="project" value="TreeGrafter"/>
</dbReference>
<evidence type="ECO:0000259" key="1">
    <source>
        <dbReference type="SMART" id="SM01274"/>
    </source>
</evidence>
<gene>
    <name evidence="2" type="ORF">BLA29_011279</name>
</gene>
<dbReference type="AlphaFoldDB" id="A0A1Y3AVN7"/>
<dbReference type="Gene3D" id="3.40.50.10380">
    <property type="entry name" value="Malic enzyme, N-terminal domain"/>
    <property type="match status" value="1"/>
</dbReference>
<evidence type="ECO:0000313" key="2">
    <source>
        <dbReference type="EMBL" id="OTF72541.1"/>
    </source>
</evidence>
<keyword evidence="3" id="KW-1185">Reference proteome</keyword>